<keyword evidence="2" id="KW-1185">Reference proteome</keyword>
<evidence type="ECO:0000313" key="2">
    <source>
        <dbReference type="Proteomes" id="UP000223025"/>
    </source>
</evidence>
<proteinExistence type="predicted"/>
<dbReference type="Proteomes" id="UP000223025">
    <property type="component" value="Segment"/>
</dbReference>
<organism evidence="1 2">
    <name type="scientific">Agrobacterium phage Atu_ph07</name>
    <dbReference type="NCBI Taxonomy" id="2024264"/>
    <lineage>
        <taxon>Viruses</taxon>
        <taxon>Duplodnaviria</taxon>
        <taxon>Heunggongvirae</taxon>
        <taxon>Uroviricota</taxon>
        <taxon>Caudoviricetes</taxon>
        <taxon>Polybotosvirus</taxon>
        <taxon>Polybotosvirus Atuph07</taxon>
    </lineage>
</organism>
<evidence type="ECO:0000313" key="1">
    <source>
        <dbReference type="EMBL" id="AUZ95439.1"/>
    </source>
</evidence>
<dbReference type="EMBL" id="MF403008">
    <property type="protein sequence ID" value="AUZ95439.1"/>
    <property type="molecule type" value="Genomic_DNA"/>
</dbReference>
<sequence length="66" mass="7421">MTNKEKLVSDLIASKINITSFEYEMGKLGVHVVKPQEAAVAAFYTDERRYFPTVNEFDVVVGGYFG</sequence>
<dbReference type="GeneID" id="40088703"/>
<protein>
    <submittedName>
        <fullName evidence="1">Uncharacterized protein</fullName>
    </submittedName>
</protein>
<reference evidence="1 2" key="1">
    <citation type="submission" date="2017-06" db="EMBL/GenBank/DDBJ databases">
        <authorList>
            <person name="Kim H.J."/>
            <person name="Triplett B.A."/>
        </authorList>
    </citation>
    <scope>NUCLEOTIDE SEQUENCE [LARGE SCALE GENOMIC DNA]</scope>
</reference>
<name>A0A2L0V0X9_9CAUD</name>
<accession>A0A2L0V0X9</accession>
<dbReference type="KEGG" id="vg:40088703"/>
<dbReference type="RefSeq" id="YP_009612365.1">
    <property type="nucleotide sequence ID" value="NC_042013.1"/>
</dbReference>